<organism evidence="5 6">
    <name type="scientific">Aminivibrio pyruvatiphilus</name>
    <dbReference type="NCBI Taxonomy" id="1005740"/>
    <lineage>
        <taxon>Bacteria</taxon>
        <taxon>Thermotogati</taxon>
        <taxon>Synergistota</taxon>
        <taxon>Synergistia</taxon>
        <taxon>Synergistales</taxon>
        <taxon>Aminobacteriaceae</taxon>
        <taxon>Aminivibrio</taxon>
    </lineage>
</organism>
<feature type="binding site" evidence="3">
    <location>
        <position position="102"/>
    </location>
    <ligand>
        <name>Zn(2+)</name>
        <dbReference type="ChEBI" id="CHEBI:29105"/>
        <label>2</label>
    </ligand>
</feature>
<dbReference type="CDD" id="cd03884">
    <property type="entry name" value="M20_bAS"/>
    <property type="match status" value="1"/>
</dbReference>
<keyword evidence="2 5" id="KW-0378">Hydrolase</keyword>
<feature type="domain" description="Peptidase M20 dimerisation" evidence="4">
    <location>
        <begin position="218"/>
        <end position="317"/>
    </location>
</feature>
<keyword evidence="3" id="KW-0479">Metal-binding</keyword>
<dbReference type="Pfam" id="PF01546">
    <property type="entry name" value="Peptidase_M20"/>
    <property type="match status" value="1"/>
</dbReference>
<accession>A0A4R8M4G6</accession>
<gene>
    <name evidence="5" type="ORF">C8D99_11061</name>
</gene>
<dbReference type="InterPro" id="IPR002933">
    <property type="entry name" value="Peptidase_M20"/>
</dbReference>
<dbReference type="GO" id="GO:0016813">
    <property type="term" value="F:hydrolase activity, acting on carbon-nitrogen (but not peptide) bonds, in linear amidines"/>
    <property type="evidence" value="ECO:0007669"/>
    <property type="project" value="InterPro"/>
</dbReference>
<dbReference type="SUPFAM" id="SSF53187">
    <property type="entry name" value="Zn-dependent exopeptidases"/>
    <property type="match status" value="1"/>
</dbReference>
<proteinExistence type="inferred from homology"/>
<name>A0A4R8M4G6_9BACT</name>
<feature type="binding site" evidence="3">
    <location>
        <position position="91"/>
    </location>
    <ligand>
        <name>Zn(2+)</name>
        <dbReference type="ChEBI" id="CHEBI:29105"/>
        <label>1</label>
    </ligand>
</feature>
<dbReference type="PIRSF" id="PIRSF001235">
    <property type="entry name" value="Amidase_carbamoylase"/>
    <property type="match status" value="1"/>
</dbReference>
<dbReference type="PANTHER" id="PTHR32494">
    <property type="entry name" value="ALLANTOATE DEIMINASE-RELATED"/>
    <property type="match status" value="1"/>
</dbReference>
<reference evidence="5 6" key="1">
    <citation type="submission" date="2019-03" db="EMBL/GenBank/DDBJ databases">
        <title>Genomic Encyclopedia of Type Strains, Phase IV (KMG-IV): sequencing the most valuable type-strain genomes for metagenomic binning, comparative biology and taxonomic classification.</title>
        <authorList>
            <person name="Goeker M."/>
        </authorList>
    </citation>
    <scope>NUCLEOTIDE SEQUENCE [LARGE SCALE GENOMIC DNA]</scope>
    <source>
        <strain evidence="5 6">DSM 25964</strain>
    </source>
</reference>
<keyword evidence="6" id="KW-1185">Reference proteome</keyword>
<dbReference type="InterPro" id="IPR036264">
    <property type="entry name" value="Bact_exopeptidase_dim_dom"/>
</dbReference>
<dbReference type="RefSeq" id="WP_133957777.1">
    <property type="nucleotide sequence ID" value="NZ_SORI01000010.1"/>
</dbReference>
<feature type="binding site" evidence="3">
    <location>
        <position position="137"/>
    </location>
    <ligand>
        <name>Zn(2+)</name>
        <dbReference type="ChEBI" id="CHEBI:29105"/>
        <label>2</label>
    </ligand>
</feature>
<sequence length="417" mass="43667">MISGENSVSRPVVRSDVLLGQIDSLASVGLDSSGGRTRLALSESDKAGRDMVVRWMEEAGLEVRMDRIGNLFGILRGADGGLGNALMIGSHIDTVIHAGPYDGCYGVLSGLAVLRAFREAGVVPPRPLVVAAFTNEEGVRFQPDMLGSLVAVGGMPLGEALDITDGKGCTVGEALAAIGCSGGEEPGFLLPSGYLELHVEQGPRLDAEKKRIGVVEGVQGISWWRITIEGKANHAGTTPTKLRHDAGYAAALVSVFLRGLSLSAGTTLATVGTIDFEPGAVNVIPSKAVFTVDLRDPDGEKLTEAEKRLAAFLEKTAFEEGVGISSEHLVRFEPVVFDRELVQAVEETAASKGLSSMRLVSGAGHDAQMMARVCRTAMIFVPSAGGISHSPEEHTSGEDLAAGVEVLLGVVLRVLGF</sequence>
<dbReference type="OrthoDB" id="9808195at2"/>
<protein>
    <submittedName>
        <fullName evidence="5">N-carbamoyl-L-amino-acid hydrolase</fullName>
    </submittedName>
</protein>
<dbReference type="EMBL" id="SORI01000010">
    <property type="protein sequence ID" value="TDY59934.1"/>
    <property type="molecule type" value="Genomic_DNA"/>
</dbReference>
<feature type="binding site" evidence="3">
    <location>
        <position position="102"/>
    </location>
    <ligand>
        <name>Zn(2+)</name>
        <dbReference type="ChEBI" id="CHEBI:29105"/>
        <label>1</label>
    </ligand>
</feature>
<feature type="binding site" evidence="3">
    <location>
        <position position="198"/>
    </location>
    <ligand>
        <name>Zn(2+)</name>
        <dbReference type="ChEBI" id="CHEBI:29105"/>
        <label>1</label>
    </ligand>
</feature>
<keyword evidence="3" id="KW-0862">Zinc</keyword>
<evidence type="ECO:0000313" key="6">
    <source>
        <dbReference type="Proteomes" id="UP000295066"/>
    </source>
</evidence>
<evidence type="ECO:0000256" key="2">
    <source>
        <dbReference type="ARBA" id="ARBA00022801"/>
    </source>
</evidence>
<dbReference type="Gene3D" id="3.40.630.10">
    <property type="entry name" value="Zn peptidases"/>
    <property type="match status" value="1"/>
</dbReference>
<evidence type="ECO:0000256" key="3">
    <source>
        <dbReference type="PIRSR" id="PIRSR001235-1"/>
    </source>
</evidence>
<dbReference type="SUPFAM" id="SSF55031">
    <property type="entry name" value="Bacterial exopeptidase dimerisation domain"/>
    <property type="match status" value="1"/>
</dbReference>
<dbReference type="PANTHER" id="PTHR32494:SF5">
    <property type="entry name" value="ALLANTOATE AMIDOHYDROLASE"/>
    <property type="match status" value="1"/>
</dbReference>
<dbReference type="Gene3D" id="3.30.70.360">
    <property type="match status" value="1"/>
</dbReference>
<comment type="cofactor">
    <cofactor evidence="3">
        <name>Zn(2+)</name>
        <dbReference type="ChEBI" id="CHEBI:29105"/>
    </cofactor>
    <text evidence="3">Binds 2 Zn(2+) ions per subunit.</text>
</comment>
<feature type="binding site" evidence="3">
    <location>
        <position position="389"/>
    </location>
    <ligand>
        <name>Zn(2+)</name>
        <dbReference type="ChEBI" id="CHEBI:29105"/>
        <label>2</label>
    </ligand>
</feature>
<dbReference type="Proteomes" id="UP000295066">
    <property type="component" value="Unassembled WGS sequence"/>
</dbReference>
<dbReference type="InterPro" id="IPR011650">
    <property type="entry name" value="Peptidase_M20_dimer"/>
</dbReference>
<comment type="caution">
    <text evidence="5">The sequence shown here is derived from an EMBL/GenBank/DDBJ whole genome shotgun (WGS) entry which is preliminary data.</text>
</comment>
<dbReference type="AlphaFoldDB" id="A0A4R8M4G6"/>
<dbReference type="InterPro" id="IPR010158">
    <property type="entry name" value="Amidase_Cbmase"/>
</dbReference>
<evidence type="ECO:0000256" key="1">
    <source>
        <dbReference type="ARBA" id="ARBA00006153"/>
    </source>
</evidence>
<dbReference type="NCBIfam" id="NF006771">
    <property type="entry name" value="PRK09290.1-5"/>
    <property type="match status" value="1"/>
</dbReference>
<evidence type="ECO:0000313" key="5">
    <source>
        <dbReference type="EMBL" id="TDY59934.1"/>
    </source>
</evidence>
<dbReference type="GO" id="GO:0046872">
    <property type="term" value="F:metal ion binding"/>
    <property type="evidence" value="ECO:0007669"/>
    <property type="project" value="UniProtKB-KW"/>
</dbReference>
<comment type="similarity">
    <text evidence="1">Belongs to the peptidase M20 family.</text>
</comment>
<evidence type="ECO:0000259" key="4">
    <source>
        <dbReference type="Pfam" id="PF07687"/>
    </source>
</evidence>
<dbReference type="NCBIfam" id="TIGR01879">
    <property type="entry name" value="hydantase"/>
    <property type="match status" value="1"/>
</dbReference>
<dbReference type="Pfam" id="PF07687">
    <property type="entry name" value="M20_dimer"/>
    <property type="match status" value="1"/>
</dbReference>